<dbReference type="PANTHER" id="PTHR38743:SF2">
    <property type="entry name" value="DUF2185 DOMAIN-CONTAINING PROTEIN"/>
    <property type="match status" value="1"/>
</dbReference>
<evidence type="ECO:0000313" key="2">
    <source>
        <dbReference type="EMBL" id="WZN39633.1"/>
    </source>
</evidence>
<protein>
    <submittedName>
        <fullName evidence="2">DUF2185 domain-containing protein</fullName>
    </submittedName>
</protein>
<dbReference type="Pfam" id="PF09951">
    <property type="entry name" value="Imm33"/>
    <property type="match status" value="1"/>
</dbReference>
<dbReference type="PANTHER" id="PTHR38743">
    <property type="entry name" value="SIMILAR TO GLYOXYLASE I FAMILY PROTEIN"/>
    <property type="match status" value="1"/>
</dbReference>
<feature type="domain" description="Immunity protein Imm33" evidence="1">
    <location>
        <begin position="13"/>
        <end position="97"/>
    </location>
</feature>
<evidence type="ECO:0000313" key="3">
    <source>
        <dbReference type="Proteomes" id="UP001485459"/>
    </source>
</evidence>
<gene>
    <name evidence="2" type="ORF">WJU16_16655</name>
</gene>
<evidence type="ECO:0000259" key="1">
    <source>
        <dbReference type="Pfam" id="PF09951"/>
    </source>
</evidence>
<dbReference type="RefSeq" id="WP_341834611.1">
    <property type="nucleotide sequence ID" value="NZ_CP149822.1"/>
</dbReference>
<name>A0ABZ2YJI4_9BACT</name>
<dbReference type="Proteomes" id="UP001485459">
    <property type="component" value="Chromosome"/>
</dbReference>
<dbReference type="InterPro" id="IPR018689">
    <property type="entry name" value="Imm33_dom"/>
</dbReference>
<accession>A0ABZ2YJI4</accession>
<dbReference type="EMBL" id="CP149822">
    <property type="protein sequence ID" value="WZN39633.1"/>
    <property type="molecule type" value="Genomic_DNA"/>
</dbReference>
<reference evidence="3" key="1">
    <citation type="submission" date="2024-03" db="EMBL/GenBank/DDBJ databases">
        <title>Chitinophaga horti sp. nov., isolated from garden soil.</title>
        <authorList>
            <person name="Lee D.S."/>
            <person name="Han D.M."/>
            <person name="Baek J.H."/>
            <person name="Choi D.G."/>
            <person name="Jeon J.H."/>
            <person name="Jeon C.O."/>
        </authorList>
    </citation>
    <scope>NUCLEOTIDE SEQUENCE [LARGE SCALE GENOMIC DNA]</scope>
    <source>
        <strain evidence="3">GPA1</strain>
    </source>
</reference>
<organism evidence="2 3">
    <name type="scientific">Chitinophaga pollutisoli</name>
    <dbReference type="NCBI Taxonomy" id="3133966"/>
    <lineage>
        <taxon>Bacteria</taxon>
        <taxon>Pseudomonadati</taxon>
        <taxon>Bacteroidota</taxon>
        <taxon>Chitinophagia</taxon>
        <taxon>Chitinophagales</taxon>
        <taxon>Chitinophagaceae</taxon>
        <taxon>Chitinophaga</taxon>
    </lineage>
</organism>
<keyword evidence="3" id="KW-1185">Reference proteome</keyword>
<sequence>MDVSNFPPIGALLVSKMIMEEGAKPGFLYREKRADEEDSGWRIFSGLESDEYAQENDNFGLYAVSDVLAIDPSLAALLLKGVGSVYERDEQDEWVKIVDFEMEDNYIETHALTATWQIDINHLFERRVEEGGDLLYTTGDKSLRLTIWKDDSKSRQQLYDETLQSIAHREQDEAPTLESFEFSDENGAKTGYMILESDGVTEYHVIYGFNIADGEVLMSVFYFDEAADREWALQTWQGIRAVKG</sequence>
<proteinExistence type="predicted"/>